<dbReference type="SUPFAM" id="SSF47095">
    <property type="entry name" value="HMG-box"/>
    <property type="match status" value="1"/>
</dbReference>
<accession>A0A165P873</accession>
<organism evidence="5 6">
    <name type="scientific">Neolentinus lepideus HHB14362 ss-1</name>
    <dbReference type="NCBI Taxonomy" id="1314782"/>
    <lineage>
        <taxon>Eukaryota</taxon>
        <taxon>Fungi</taxon>
        <taxon>Dikarya</taxon>
        <taxon>Basidiomycota</taxon>
        <taxon>Agaricomycotina</taxon>
        <taxon>Agaricomycetes</taxon>
        <taxon>Gloeophyllales</taxon>
        <taxon>Gloeophyllaceae</taxon>
        <taxon>Neolentinus</taxon>
    </lineage>
</organism>
<dbReference type="GO" id="GO:0003677">
    <property type="term" value="F:DNA binding"/>
    <property type="evidence" value="ECO:0007669"/>
    <property type="project" value="UniProtKB-UniRule"/>
</dbReference>
<feature type="compositionally biased region" description="Low complexity" evidence="3">
    <location>
        <begin position="176"/>
        <end position="187"/>
    </location>
</feature>
<feature type="domain" description="HMG box" evidence="4">
    <location>
        <begin position="95"/>
        <end position="163"/>
    </location>
</feature>
<feature type="region of interest" description="Disordered" evidence="3">
    <location>
        <begin position="166"/>
        <end position="260"/>
    </location>
</feature>
<feature type="DNA-binding region" description="HMG box" evidence="2">
    <location>
        <begin position="95"/>
        <end position="163"/>
    </location>
</feature>
<name>A0A165P873_9AGAM</name>
<dbReference type="InParanoid" id="A0A165P873"/>
<dbReference type="InterPro" id="IPR036910">
    <property type="entry name" value="HMG_box_dom_sf"/>
</dbReference>
<feature type="compositionally biased region" description="Basic and acidic residues" evidence="3">
    <location>
        <begin position="208"/>
        <end position="218"/>
    </location>
</feature>
<dbReference type="SMART" id="SM00398">
    <property type="entry name" value="HMG"/>
    <property type="match status" value="1"/>
</dbReference>
<dbReference type="Proteomes" id="UP000076761">
    <property type="component" value="Unassembled WGS sequence"/>
</dbReference>
<dbReference type="CDD" id="cd00084">
    <property type="entry name" value="HMG-box_SF"/>
    <property type="match status" value="1"/>
</dbReference>
<keyword evidence="2" id="KW-0539">Nucleus</keyword>
<evidence type="ECO:0000256" key="3">
    <source>
        <dbReference type="SAM" id="MobiDB-lite"/>
    </source>
</evidence>
<evidence type="ECO:0000256" key="2">
    <source>
        <dbReference type="PROSITE-ProRule" id="PRU00267"/>
    </source>
</evidence>
<dbReference type="InterPro" id="IPR009071">
    <property type="entry name" value="HMG_box_dom"/>
</dbReference>
<feature type="region of interest" description="Disordered" evidence="3">
    <location>
        <begin position="63"/>
        <end position="101"/>
    </location>
</feature>
<dbReference type="GO" id="GO:0005634">
    <property type="term" value="C:nucleus"/>
    <property type="evidence" value="ECO:0007669"/>
    <property type="project" value="UniProtKB-UniRule"/>
</dbReference>
<evidence type="ECO:0000313" key="5">
    <source>
        <dbReference type="EMBL" id="KZT20660.1"/>
    </source>
</evidence>
<dbReference type="AlphaFoldDB" id="A0A165P873"/>
<keyword evidence="6" id="KW-1185">Reference proteome</keyword>
<evidence type="ECO:0000313" key="6">
    <source>
        <dbReference type="Proteomes" id="UP000076761"/>
    </source>
</evidence>
<dbReference type="PANTHER" id="PTHR48112">
    <property type="entry name" value="HIGH MOBILITY GROUP PROTEIN DSP1"/>
    <property type="match status" value="1"/>
</dbReference>
<dbReference type="Gene3D" id="1.10.30.10">
    <property type="entry name" value="High mobility group box domain"/>
    <property type="match status" value="1"/>
</dbReference>
<protein>
    <recommendedName>
        <fullName evidence="4">HMG box domain-containing protein</fullName>
    </recommendedName>
</protein>
<gene>
    <name evidence="5" type="ORF">NEOLEDRAFT_1140496</name>
</gene>
<evidence type="ECO:0000259" key="4">
    <source>
        <dbReference type="PROSITE" id="PS50118"/>
    </source>
</evidence>
<sequence length="260" mass="28739">MEGAAHFEMKKLQLITALQSVADQMRNCAAIADEFTRVLNETPVSPNAAAAFQPLLNAAPFVQQPPIKGGKRKAQALEEEGTGKRAKKVKDPNAPKRPPSSYLLFQNEIRKMIQEQNPTMPNSELLKEISRRWKELSPTDKEVYERRTRDRKAEYNTAKAAYDLLNANAAKPSPTPAVAHVQPVVQVEKPKEKTPASSSEEETSDDASSDKSEEKSTSDESSEEEEELQNKKTKKAAASAEPRAAPPLPQPPKKSRKAKV</sequence>
<keyword evidence="1 2" id="KW-0238">DNA-binding</keyword>
<dbReference type="PANTHER" id="PTHR48112:SF22">
    <property type="entry name" value="MITOCHONDRIAL TRANSCRIPTION FACTOR A, ISOFORM B"/>
    <property type="match status" value="1"/>
</dbReference>
<dbReference type="InterPro" id="IPR050342">
    <property type="entry name" value="HMGB"/>
</dbReference>
<dbReference type="PROSITE" id="PS50118">
    <property type="entry name" value="HMG_BOX_2"/>
    <property type="match status" value="1"/>
</dbReference>
<dbReference type="Pfam" id="PF00505">
    <property type="entry name" value="HMG_box"/>
    <property type="match status" value="1"/>
</dbReference>
<proteinExistence type="predicted"/>
<reference evidence="5 6" key="1">
    <citation type="journal article" date="2016" name="Mol. Biol. Evol.">
        <title>Comparative Genomics of Early-Diverging Mushroom-Forming Fungi Provides Insights into the Origins of Lignocellulose Decay Capabilities.</title>
        <authorList>
            <person name="Nagy L.G."/>
            <person name="Riley R."/>
            <person name="Tritt A."/>
            <person name="Adam C."/>
            <person name="Daum C."/>
            <person name="Floudas D."/>
            <person name="Sun H."/>
            <person name="Yadav J.S."/>
            <person name="Pangilinan J."/>
            <person name="Larsson K.H."/>
            <person name="Matsuura K."/>
            <person name="Barry K."/>
            <person name="Labutti K."/>
            <person name="Kuo R."/>
            <person name="Ohm R.A."/>
            <person name="Bhattacharya S.S."/>
            <person name="Shirouzu T."/>
            <person name="Yoshinaga Y."/>
            <person name="Martin F.M."/>
            <person name="Grigoriev I.V."/>
            <person name="Hibbett D.S."/>
        </authorList>
    </citation>
    <scope>NUCLEOTIDE SEQUENCE [LARGE SCALE GENOMIC DNA]</scope>
    <source>
        <strain evidence="5 6">HHB14362 ss-1</strain>
    </source>
</reference>
<dbReference type="STRING" id="1314782.A0A165P873"/>
<dbReference type="EMBL" id="KV425617">
    <property type="protein sequence ID" value="KZT20660.1"/>
    <property type="molecule type" value="Genomic_DNA"/>
</dbReference>
<evidence type="ECO:0000256" key="1">
    <source>
        <dbReference type="ARBA" id="ARBA00023125"/>
    </source>
</evidence>
<dbReference type="OrthoDB" id="1919336at2759"/>